<dbReference type="PANTHER" id="PTHR31944">
    <property type="entry name" value="HEME-RESPONSIVE ZINC FINGER TRANSCRIPTION FACTOR HAP1"/>
    <property type="match status" value="1"/>
</dbReference>
<evidence type="ECO:0000313" key="8">
    <source>
        <dbReference type="EMBL" id="KAL2871029.1"/>
    </source>
</evidence>
<evidence type="ECO:0000256" key="3">
    <source>
        <dbReference type="ARBA" id="ARBA00023015"/>
    </source>
</evidence>
<keyword evidence="4" id="KW-0238">DNA-binding</keyword>
<keyword evidence="5" id="KW-0804">Transcription</keyword>
<dbReference type="PANTHER" id="PTHR31944:SF131">
    <property type="entry name" value="HEME-RESPONSIVE ZINC FINGER TRANSCRIPTION FACTOR HAP1"/>
    <property type="match status" value="1"/>
</dbReference>
<dbReference type="RefSeq" id="XP_070890008.1">
    <property type="nucleotide sequence ID" value="XM_071028144.1"/>
</dbReference>
<dbReference type="InterPro" id="IPR051430">
    <property type="entry name" value="Fungal_TF_Env_Response"/>
</dbReference>
<evidence type="ECO:0000256" key="5">
    <source>
        <dbReference type="ARBA" id="ARBA00023163"/>
    </source>
</evidence>
<gene>
    <name evidence="8" type="ORF">BJX67DRAFT_343355</name>
</gene>
<dbReference type="Proteomes" id="UP001610432">
    <property type="component" value="Unassembled WGS sequence"/>
</dbReference>
<evidence type="ECO:0000259" key="7">
    <source>
        <dbReference type="SMART" id="SM00906"/>
    </source>
</evidence>
<feature type="domain" description="Xylanolytic transcriptional activator regulatory" evidence="7">
    <location>
        <begin position="132"/>
        <end position="204"/>
    </location>
</feature>
<comment type="caution">
    <text evidence="8">The sequence shown here is derived from an EMBL/GenBank/DDBJ whole genome shotgun (WGS) entry which is preliminary data.</text>
</comment>
<keyword evidence="6" id="KW-0539">Nucleus</keyword>
<organism evidence="8 9">
    <name type="scientific">Aspergillus lucknowensis</name>
    <dbReference type="NCBI Taxonomy" id="176173"/>
    <lineage>
        <taxon>Eukaryota</taxon>
        <taxon>Fungi</taxon>
        <taxon>Dikarya</taxon>
        <taxon>Ascomycota</taxon>
        <taxon>Pezizomycotina</taxon>
        <taxon>Eurotiomycetes</taxon>
        <taxon>Eurotiomycetidae</taxon>
        <taxon>Eurotiales</taxon>
        <taxon>Aspergillaceae</taxon>
        <taxon>Aspergillus</taxon>
        <taxon>Aspergillus subgen. Nidulantes</taxon>
    </lineage>
</organism>
<dbReference type="CDD" id="cd12148">
    <property type="entry name" value="fungal_TF_MHR"/>
    <property type="match status" value="1"/>
</dbReference>
<keyword evidence="1" id="KW-0479">Metal-binding</keyword>
<evidence type="ECO:0000256" key="1">
    <source>
        <dbReference type="ARBA" id="ARBA00022723"/>
    </source>
</evidence>
<accession>A0ABR4M368</accession>
<keyword evidence="3" id="KW-0805">Transcription regulation</keyword>
<dbReference type="SMART" id="SM00906">
    <property type="entry name" value="Fungal_trans"/>
    <property type="match status" value="1"/>
</dbReference>
<protein>
    <recommendedName>
        <fullName evidence="7">Xylanolytic transcriptional activator regulatory domain-containing protein</fullName>
    </recommendedName>
</protein>
<dbReference type="EMBL" id="JBFXLQ010000004">
    <property type="protein sequence ID" value="KAL2871029.1"/>
    <property type="molecule type" value="Genomic_DNA"/>
</dbReference>
<proteinExistence type="predicted"/>
<evidence type="ECO:0000256" key="6">
    <source>
        <dbReference type="ARBA" id="ARBA00023242"/>
    </source>
</evidence>
<keyword evidence="2" id="KW-0862">Zinc</keyword>
<reference evidence="8 9" key="1">
    <citation type="submission" date="2024-07" db="EMBL/GenBank/DDBJ databases">
        <title>Section-level genome sequencing and comparative genomics of Aspergillus sections Usti and Cavernicolus.</title>
        <authorList>
            <consortium name="Lawrence Berkeley National Laboratory"/>
            <person name="Nybo J.L."/>
            <person name="Vesth T.C."/>
            <person name="Theobald S."/>
            <person name="Frisvad J.C."/>
            <person name="Larsen T.O."/>
            <person name="Kjaerboelling I."/>
            <person name="Rothschild-Mancinelli K."/>
            <person name="Lyhne E.K."/>
            <person name="Kogle M.E."/>
            <person name="Barry K."/>
            <person name="Clum A."/>
            <person name="Na H."/>
            <person name="Ledsgaard L."/>
            <person name="Lin J."/>
            <person name="Lipzen A."/>
            <person name="Kuo A."/>
            <person name="Riley R."/>
            <person name="Mondo S."/>
            <person name="Labutti K."/>
            <person name="Haridas S."/>
            <person name="Pangalinan J."/>
            <person name="Salamov A.A."/>
            <person name="Simmons B.A."/>
            <person name="Magnuson J.K."/>
            <person name="Chen J."/>
            <person name="Drula E."/>
            <person name="Henrissat B."/>
            <person name="Wiebenga A."/>
            <person name="Lubbers R.J."/>
            <person name="Gomes A.C."/>
            <person name="Macurrencykelacurrency M.R."/>
            <person name="Stajich J."/>
            <person name="Grigoriev I.V."/>
            <person name="Mortensen U.H."/>
            <person name="De Vries R.P."/>
            <person name="Baker S.E."/>
            <person name="Andersen M.R."/>
        </authorList>
    </citation>
    <scope>NUCLEOTIDE SEQUENCE [LARGE SCALE GENOMIC DNA]</scope>
    <source>
        <strain evidence="8 9">CBS 449.75</strain>
    </source>
</reference>
<evidence type="ECO:0000313" key="9">
    <source>
        <dbReference type="Proteomes" id="UP001610432"/>
    </source>
</evidence>
<dbReference type="InterPro" id="IPR007219">
    <property type="entry name" value="XnlR_reg_dom"/>
</dbReference>
<keyword evidence="9" id="KW-1185">Reference proteome</keyword>
<dbReference type="GeneID" id="98143216"/>
<evidence type="ECO:0000256" key="4">
    <source>
        <dbReference type="ARBA" id="ARBA00023125"/>
    </source>
</evidence>
<evidence type="ECO:0000256" key="2">
    <source>
        <dbReference type="ARBA" id="ARBA00022833"/>
    </source>
</evidence>
<dbReference type="Pfam" id="PF04082">
    <property type="entry name" value="Fungal_trans"/>
    <property type="match status" value="1"/>
</dbReference>
<name>A0ABR4M368_9EURO</name>
<sequence>MQNLPATKPHVGVSELVPSRPIADRLVAAYFRTFESVYRIIHRPSFQRLYDRFWECRPADQTFAIQLILILSIGSVFEPGHTSRKSITEWIYVAQQWLDSPSDQPRLHLEAIQVHCLLLIARQATAVDGENLWISTGHLLTSAMHLGLHIDPRHLIQPSPFHAEHRRRLWATVLELIIQSSMDSGGVPLIGDYDCAPPRNLNDDQIENDILPADAKEFTDTSVQIALLRSLPLRLRIARTVNNFRSGLSYEETLRFSTELLDIYREAAIVLQPADSSRQSTPFQRKLYDLMTQRFLLVLHDRFFMQAKSNPSYSYSRKLALKASFHILNLSSPTDSCDYTSLSLSGAAGFRDIPMQAAGELSDELLSRVSTDSSTRSASGLVKNNDDLRGPLDAFLSTTLTRLQISETNVKTYVIFRCFLAQVDAIQAGQGVDVNDVIRETLRDGLATAAGILEAVAGSSSQAADTLSNNTNHNELANDPDDWILNDNVTGDIDSWLLGYG</sequence>